<reference evidence="1" key="2">
    <citation type="journal article" date="2015" name="Data Brief">
        <title>Shoot transcriptome of the giant reed, Arundo donax.</title>
        <authorList>
            <person name="Barrero R.A."/>
            <person name="Guerrero F.D."/>
            <person name="Moolhuijzen P."/>
            <person name="Goolsby J.A."/>
            <person name="Tidwell J."/>
            <person name="Bellgard S.E."/>
            <person name="Bellgard M.I."/>
        </authorList>
    </citation>
    <scope>NUCLEOTIDE SEQUENCE</scope>
    <source>
        <tissue evidence="1">Shoot tissue taken approximately 20 cm above the soil surface</tissue>
    </source>
</reference>
<accession>A0A0A9BCK5</accession>
<dbReference type="AlphaFoldDB" id="A0A0A9BCK5"/>
<sequence>MIEAHFLRVANLQIPYLSKDQEKFYWPRQN</sequence>
<dbReference type="EMBL" id="GBRH01237992">
    <property type="protein sequence ID" value="JAD59903.1"/>
    <property type="molecule type" value="Transcribed_RNA"/>
</dbReference>
<proteinExistence type="predicted"/>
<protein>
    <submittedName>
        <fullName evidence="1">Uncharacterized protein</fullName>
    </submittedName>
</protein>
<name>A0A0A9BCK5_ARUDO</name>
<reference evidence="1" key="1">
    <citation type="submission" date="2014-09" db="EMBL/GenBank/DDBJ databases">
        <authorList>
            <person name="Magalhaes I.L.F."/>
            <person name="Oliveira U."/>
            <person name="Santos F.R."/>
            <person name="Vidigal T.H.D.A."/>
            <person name="Brescovit A.D."/>
            <person name="Santos A.J."/>
        </authorList>
    </citation>
    <scope>NUCLEOTIDE SEQUENCE</scope>
    <source>
        <tissue evidence="1">Shoot tissue taken approximately 20 cm above the soil surface</tissue>
    </source>
</reference>
<evidence type="ECO:0000313" key="1">
    <source>
        <dbReference type="EMBL" id="JAD59903.1"/>
    </source>
</evidence>
<organism evidence="1">
    <name type="scientific">Arundo donax</name>
    <name type="common">Giant reed</name>
    <name type="synonym">Donax arundinaceus</name>
    <dbReference type="NCBI Taxonomy" id="35708"/>
    <lineage>
        <taxon>Eukaryota</taxon>
        <taxon>Viridiplantae</taxon>
        <taxon>Streptophyta</taxon>
        <taxon>Embryophyta</taxon>
        <taxon>Tracheophyta</taxon>
        <taxon>Spermatophyta</taxon>
        <taxon>Magnoliopsida</taxon>
        <taxon>Liliopsida</taxon>
        <taxon>Poales</taxon>
        <taxon>Poaceae</taxon>
        <taxon>PACMAD clade</taxon>
        <taxon>Arundinoideae</taxon>
        <taxon>Arundineae</taxon>
        <taxon>Arundo</taxon>
    </lineage>
</organism>